<proteinExistence type="predicted"/>
<feature type="transmembrane region" description="Helical" evidence="7">
    <location>
        <begin position="12"/>
        <end position="31"/>
    </location>
</feature>
<gene>
    <name evidence="9" type="ORF">SAMN04487752_2185</name>
</gene>
<evidence type="ECO:0000256" key="5">
    <source>
        <dbReference type="ARBA" id="ARBA00023136"/>
    </source>
</evidence>
<reference evidence="10" key="1">
    <citation type="submission" date="2016-10" db="EMBL/GenBank/DDBJ databases">
        <authorList>
            <person name="Varghese N."/>
            <person name="Submissions S."/>
        </authorList>
    </citation>
    <scope>NUCLEOTIDE SEQUENCE [LARGE SCALE GENOMIC DNA]</scope>
    <source>
        <strain evidence="10">MPL-11</strain>
    </source>
</reference>
<dbReference type="PANTHER" id="PTHR33885">
    <property type="entry name" value="PHAGE SHOCK PROTEIN C"/>
    <property type="match status" value="1"/>
</dbReference>
<feature type="region of interest" description="Disordered" evidence="6">
    <location>
        <begin position="63"/>
        <end position="101"/>
    </location>
</feature>
<evidence type="ECO:0000256" key="6">
    <source>
        <dbReference type="SAM" id="MobiDB-lite"/>
    </source>
</evidence>
<dbReference type="InterPro" id="IPR052027">
    <property type="entry name" value="PspC"/>
</dbReference>
<evidence type="ECO:0000256" key="7">
    <source>
        <dbReference type="SAM" id="Phobius"/>
    </source>
</evidence>
<dbReference type="Proteomes" id="UP000199481">
    <property type="component" value="Unassembled WGS sequence"/>
</dbReference>
<keyword evidence="3 7" id="KW-0812">Transmembrane</keyword>
<feature type="compositionally biased region" description="Basic and acidic residues" evidence="6">
    <location>
        <begin position="80"/>
        <end position="101"/>
    </location>
</feature>
<keyword evidence="5 7" id="KW-0472">Membrane</keyword>
<feature type="transmembrane region" description="Helical" evidence="7">
    <location>
        <begin position="37"/>
        <end position="57"/>
    </location>
</feature>
<keyword evidence="2" id="KW-1003">Cell membrane</keyword>
<feature type="domain" description="Phage shock protein PspC N-terminal" evidence="8">
    <location>
        <begin position="2"/>
        <end position="60"/>
    </location>
</feature>
<evidence type="ECO:0000256" key="1">
    <source>
        <dbReference type="ARBA" id="ARBA00004162"/>
    </source>
</evidence>
<evidence type="ECO:0000256" key="3">
    <source>
        <dbReference type="ARBA" id="ARBA00022692"/>
    </source>
</evidence>
<comment type="subcellular location">
    <subcellularLocation>
        <location evidence="1">Cell membrane</location>
        <topology evidence="1">Single-pass membrane protein</topology>
    </subcellularLocation>
</comment>
<organism evidence="9 10">
    <name type="scientific">Carnobacterium viridans</name>
    <dbReference type="NCBI Taxonomy" id="174587"/>
    <lineage>
        <taxon>Bacteria</taxon>
        <taxon>Bacillati</taxon>
        <taxon>Bacillota</taxon>
        <taxon>Bacilli</taxon>
        <taxon>Lactobacillales</taxon>
        <taxon>Carnobacteriaceae</taxon>
        <taxon>Carnobacterium</taxon>
    </lineage>
</organism>
<accession>A0A1H1AQ21</accession>
<name>A0A1H1AQ21_9LACT</name>
<keyword evidence="4 7" id="KW-1133">Transmembrane helix</keyword>
<dbReference type="EMBL" id="FNJW01000008">
    <property type="protein sequence ID" value="SDQ41276.1"/>
    <property type="molecule type" value="Genomic_DNA"/>
</dbReference>
<dbReference type="AlphaFoldDB" id="A0A1H1AQ21"/>
<evidence type="ECO:0000256" key="4">
    <source>
        <dbReference type="ARBA" id="ARBA00022989"/>
    </source>
</evidence>
<dbReference type="Pfam" id="PF04024">
    <property type="entry name" value="PspC"/>
    <property type="match status" value="1"/>
</dbReference>
<evidence type="ECO:0000259" key="8">
    <source>
        <dbReference type="Pfam" id="PF04024"/>
    </source>
</evidence>
<keyword evidence="10" id="KW-1185">Reference proteome</keyword>
<evidence type="ECO:0000313" key="9">
    <source>
        <dbReference type="EMBL" id="SDQ41276.1"/>
    </source>
</evidence>
<dbReference type="RefSeq" id="WP_035021418.1">
    <property type="nucleotide sequence ID" value="NZ_FNJW01000008.1"/>
</dbReference>
<protein>
    <submittedName>
        <fullName evidence="9">Phage shock protein PspC (Stress-responsive transcriptional regulator)</fullName>
    </submittedName>
</protein>
<sequence length="101" mass="11320">MRKLTKSRDNKMVSGVLAGIAEYFGFDPTILRIIYGAATLIGVGSPFILYIVLAIVIPEAPRTNRSENTGTYGFKPGNNRPEKKEPRKEAEKVKEEDWSDF</sequence>
<dbReference type="InterPro" id="IPR007168">
    <property type="entry name" value="Phageshock_PspC_N"/>
</dbReference>
<dbReference type="GO" id="GO:0005886">
    <property type="term" value="C:plasma membrane"/>
    <property type="evidence" value="ECO:0007669"/>
    <property type="project" value="UniProtKB-SubCell"/>
</dbReference>
<evidence type="ECO:0000256" key="2">
    <source>
        <dbReference type="ARBA" id="ARBA00022475"/>
    </source>
</evidence>
<dbReference type="OrthoDB" id="9815286at2"/>
<evidence type="ECO:0000313" key="10">
    <source>
        <dbReference type="Proteomes" id="UP000199481"/>
    </source>
</evidence>
<dbReference type="PANTHER" id="PTHR33885:SF3">
    <property type="entry name" value="PHAGE SHOCK PROTEIN C"/>
    <property type="match status" value="1"/>
</dbReference>